<reference evidence="2" key="1">
    <citation type="submission" date="2023-10" db="EMBL/GenBank/DDBJ databases">
        <title>Genome assembly of Pristionchus species.</title>
        <authorList>
            <person name="Yoshida K."/>
            <person name="Sommer R.J."/>
        </authorList>
    </citation>
    <scope>NUCLEOTIDE SEQUENCE</scope>
    <source>
        <strain evidence="2">RS0144</strain>
    </source>
</reference>
<name>A0AAV5TZG7_9BILA</name>
<keyword evidence="1" id="KW-0472">Membrane</keyword>
<evidence type="ECO:0008006" key="4">
    <source>
        <dbReference type="Google" id="ProtNLM"/>
    </source>
</evidence>
<accession>A0AAV5TZG7</accession>
<keyword evidence="3" id="KW-1185">Reference proteome</keyword>
<keyword evidence="1" id="KW-1133">Transmembrane helix</keyword>
<dbReference type="Proteomes" id="UP001432027">
    <property type="component" value="Unassembled WGS sequence"/>
</dbReference>
<feature type="non-terminal residue" evidence="2">
    <location>
        <position position="1"/>
    </location>
</feature>
<keyword evidence="1" id="KW-0812">Transmembrane</keyword>
<dbReference type="AlphaFoldDB" id="A0AAV5TZG7"/>
<organism evidence="2 3">
    <name type="scientific">Pristionchus entomophagus</name>
    <dbReference type="NCBI Taxonomy" id="358040"/>
    <lineage>
        <taxon>Eukaryota</taxon>
        <taxon>Metazoa</taxon>
        <taxon>Ecdysozoa</taxon>
        <taxon>Nematoda</taxon>
        <taxon>Chromadorea</taxon>
        <taxon>Rhabditida</taxon>
        <taxon>Rhabditina</taxon>
        <taxon>Diplogasteromorpha</taxon>
        <taxon>Diplogasteroidea</taxon>
        <taxon>Neodiplogasteridae</taxon>
        <taxon>Pristionchus</taxon>
    </lineage>
</organism>
<comment type="caution">
    <text evidence="2">The sequence shown here is derived from an EMBL/GenBank/DDBJ whole genome shotgun (WGS) entry which is preliminary data.</text>
</comment>
<evidence type="ECO:0000313" key="2">
    <source>
        <dbReference type="EMBL" id="GMS99645.1"/>
    </source>
</evidence>
<dbReference type="EMBL" id="BTSX01000005">
    <property type="protein sequence ID" value="GMS99645.1"/>
    <property type="molecule type" value="Genomic_DNA"/>
</dbReference>
<gene>
    <name evidence="2" type="ORF">PENTCL1PPCAC_21820</name>
</gene>
<evidence type="ECO:0000256" key="1">
    <source>
        <dbReference type="SAM" id="Phobius"/>
    </source>
</evidence>
<feature type="transmembrane region" description="Helical" evidence="1">
    <location>
        <begin position="19"/>
        <end position="38"/>
    </location>
</feature>
<sequence>QVPSEWTCFGVFSEMRESIWMPLVALNVLAALVAMVAGEHVTLVHYNRPNFKVMTHHFLEVFDPFTRERVDKVYRNLPFAIIGPFLHVLTWFFLALSADQSHPIINNIATAFTYIYTVHNILQTVFTTPAAYYQLTCAMMRWAPVSYRPSAEKLYLRTRDEVVNKKDPDWIVKLEQKRQHDIKDQDEKETREWNERVLRDFPNAPAWLLRQPKEEG</sequence>
<protein>
    <recommendedName>
        <fullName evidence="4">G protein-coupled receptor</fullName>
    </recommendedName>
</protein>
<feature type="non-terminal residue" evidence="2">
    <location>
        <position position="216"/>
    </location>
</feature>
<evidence type="ECO:0000313" key="3">
    <source>
        <dbReference type="Proteomes" id="UP001432027"/>
    </source>
</evidence>
<proteinExistence type="predicted"/>
<feature type="transmembrane region" description="Helical" evidence="1">
    <location>
        <begin position="77"/>
        <end position="98"/>
    </location>
</feature>